<feature type="signal peptide" evidence="6">
    <location>
        <begin position="1"/>
        <end position="16"/>
    </location>
</feature>
<evidence type="ECO:0000313" key="7">
    <source>
        <dbReference type="EMBL" id="EEF49718.1"/>
    </source>
</evidence>
<evidence type="ECO:0000256" key="3">
    <source>
        <dbReference type="ARBA" id="ARBA00022577"/>
    </source>
</evidence>
<dbReference type="GO" id="GO:0031640">
    <property type="term" value="P:killing of cells of another organism"/>
    <property type="evidence" value="ECO:0007669"/>
    <property type="project" value="UniProtKB-KW"/>
</dbReference>
<dbReference type="EMBL" id="EQ973777">
    <property type="protein sequence ID" value="EEF49718.1"/>
    <property type="molecule type" value="Genomic_DNA"/>
</dbReference>
<dbReference type="OrthoDB" id="1612940at2759"/>
<gene>
    <name evidence="7" type="ORF">RCOM_1428910</name>
</gene>
<evidence type="ECO:0000256" key="6">
    <source>
        <dbReference type="SAM" id="SignalP"/>
    </source>
</evidence>
<sequence>MVKFTTFFLLVLLILASDEEVVMRAGARDCHKVWNCKGNNRCWDDCKNKYNGMGLCDLYAAPAVPKQCFCAYKC</sequence>
<dbReference type="eggNOG" id="ENOG502T0F4">
    <property type="taxonomic scope" value="Eukaryota"/>
</dbReference>
<comment type="similarity">
    <text evidence="1">Belongs to the DEFL family.</text>
</comment>
<accession>B9REU7</accession>
<keyword evidence="5" id="KW-1015">Disulfide bond</keyword>
<dbReference type="AlphaFoldDB" id="B9REU7"/>
<proteinExistence type="inferred from homology"/>
<organism evidence="7 8">
    <name type="scientific">Ricinus communis</name>
    <name type="common">Castor bean</name>
    <dbReference type="NCBI Taxonomy" id="3988"/>
    <lineage>
        <taxon>Eukaryota</taxon>
        <taxon>Viridiplantae</taxon>
        <taxon>Streptophyta</taxon>
        <taxon>Embryophyta</taxon>
        <taxon>Tracheophyta</taxon>
        <taxon>Spermatophyta</taxon>
        <taxon>Magnoliopsida</taxon>
        <taxon>eudicotyledons</taxon>
        <taxon>Gunneridae</taxon>
        <taxon>Pentapetalae</taxon>
        <taxon>rosids</taxon>
        <taxon>fabids</taxon>
        <taxon>Malpighiales</taxon>
        <taxon>Euphorbiaceae</taxon>
        <taxon>Acalyphoideae</taxon>
        <taxon>Acalypheae</taxon>
        <taxon>Ricinus</taxon>
    </lineage>
</organism>
<dbReference type="GO" id="GO:0050832">
    <property type="term" value="P:defense response to fungus"/>
    <property type="evidence" value="ECO:0007669"/>
    <property type="project" value="UniProtKB-KW"/>
</dbReference>
<dbReference type="Pfam" id="PF25052">
    <property type="entry name" value="AtDEF-like"/>
    <property type="match status" value="1"/>
</dbReference>
<dbReference type="Proteomes" id="UP000008311">
    <property type="component" value="Unassembled WGS sequence"/>
</dbReference>
<dbReference type="PANTHER" id="PTHR33830">
    <property type="entry name" value="DEFENSIN-LIKE PROTEIN 184-RELATED"/>
    <property type="match status" value="1"/>
</dbReference>
<evidence type="ECO:0000256" key="5">
    <source>
        <dbReference type="ARBA" id="ARBA00023157"/>
    </source>
</evidence>
<keyword evidence="8" id="KW-1185">Reference proteome</keyword>
<evidence type="ECO:0000313" key="8">
    <source>
        <dbReference type="Proteomes" id="UP000008311"/>
    </source>
</evidence>
<dbReference type="KEGG" id="rcu:8288443"/>
<keyword evidence="3" id="KW-0295">Fungicide</keyword>
<dbReference type="OMA" id="PPVPKQC"/>
<evidence type="ECO:0000256" key="4">
    <source>
        <dbReference type="ARBA" id="ARBA00022821"/>
    </source>
</evidence>
<protein>
    <submittedName>
        <fullName evidence="7">Uncharacterized protein</fullName>
    </submittedName>
</protein>
<reference evidence="8" key="1">
    <citation type="journal article" date="2010" name="Nat. Biotechnol.">
        <title>Draft genome sequence of the oilseed species Ricinus communis.</title>
        <authorList>
            <person name="Chan A.P."/>
            <person name="Crabtree J."/>
            <person name="Zhao Q."/>
            <person name="Lorenzi H."/>
            <person name="Orvis J."/>
            <person name="Puiu D."/>
            <person name="Melake-Berhan A."/>
            <person name="Jones K.M."/>
            <person name="Redman J."/>
            <person name="Chen G."/>
            <person name="Cahoon E.B."/>
            <person name="Gedil M."/>
            <person name="Stanke M."/>
            <person name="Haas B.J."/>
            <person name="Wortman J.R."/>
            <person name="Fraser-Liggett C.M."/>
            <person name="Ravel J."/>
            <person name="Rabinowicz P.D."/>
        </authorList>
    </citation>
    <scope>NUCLEOTIDE SEQUENCE [LARGE SCALE GENOMIC DNA]</scope>
    <source>
        <strain evidence="8">cv. Hale</strain>
    </source>
</reference>
<dbReference type="PANTHER" id="PTHR33830:SF30">
    <property type="entry name" value="DEFENSIN-LIKE PROTEIN 184-RELATED"/>
    <property type="match status" value="1"/>
</dbReference>
<dbReference type="InterPro" id="IPR010851">
    <property type="entry name" value="DEFL"/>
</dbReference>
<evidence type="ECO:0000256" key="1">
    <source>
        <dbReference type="ARBA" id="ARBA00006722"/>
    </source>
</evidence>
<evidence type="ECO:0000256" key="2">
    <source>
        <dbReference type="ARBA" id="ARBA00022529"/>
    </source>
</evidence>
<dbReference type="InParanoid" id="B9REU7"/>
<keyword evidence="6" id="KW-0732">Signal</keyword>
<keyword evidence="4" id="KW-0611">Plant defense</keyword>
<feature type="chain" id="PRO_5002888345" evidence="6">
    <location>
        <begin position="17"/>
        <end position="74"/>
    </location>
</feature>
<name>B9REU7_RICCO</name>
<keyword evidence="2" id="KW-0929">Antimicrobial</keyword>